<gene>
    <name evidence="6" type="ORF">GUITHDRAFT_51190</name>
</gene>
<dbReference type="STRING" id="905079.L1IM63"/>
<dbReference type="OrthoDB" id="420606at2759"/>
<keyword evidence="3 5" id="KW-1133">Transmembrane helix</keyword>
<evidence type="ECO:0000313" key="7">
    <source>
        <dbReference type="EnsemblProtists" id="EKX37363"/>
    </source>
</evidence>
<dbReference type="GeneID" id="17294126"/>
<dbReference type="InterPro" id="IPR004299">
    <property type="entry name" value="MBOAT_fam"/>
</dbReference>
<feature type="transmembrane region" description="Helical" evidence="5">
    <location>
        <begin position="91"/>
        <end position="119"/>
    </location>
</feature>
<dbReference type="PaxDb" id="55529-EKX37363"/>
<dbReference type="InterPro" id="IPR051085">
    <property type="entry name" value="MB_O-acyltransferase"/>
</dbReference>
<dbReference type="PANTHER" id="PTHR13285">
    <property type="entry name" value="ACYLTRANSFERASE"/>
    <property type="match status" value="1"/>
</dbReference>
<feature type="transmembrane region" description="Helical" evidence="5">
    <location>
        <begin position="35"/>
        <end position="52"/>
    </location>
</feature>
<evidence type="ECO:0000256" key="1">
    <source>
        <dbReference type="ARBA" id="ARBA00004141"/>
    </source>
</evidence>
<feature type="non-terminal residue" evidence="6">
    <location>
        <position position="120"/>
    </location>
</feature>
<dbReference type="KEGG" id="gtt:GUITHDRAFT_51190"/>
<dbReference type="GO" id="GO:0005783">
    <property type="term" value="C:endoplasmic reticulum"/>
    <property type="evidence" value="ECO:0007669"/>
    <property type="project" value="TreeGrafter"/>
</dbReference>
<evidence type="ECO:0000256" key="5">
    <source>
        <dbReference type="SAM" id="Phobius"/>
    </source>
</evidence>
<protein>
    <submittedName>
        <fullName evidence="6 7">Uncharacterized protein</fullName>
    </submittedName>
</protein>
<feature type="non-terminal residue" evidence="6">
    <location>
        <position position="1"/>
    </location>
</feature>
<reference evidence="6 8" key="1">
    <citation type="journal article" date="2012" name="Nature">
        <title>Algal genomes reveal evolutionary mosaicism and the fate of nucleomorphs.</title>
        <authorList>
            <consortium name="DOE Joint Genome Institute"/>
            <person name="Curtis B.A."/>
            <person name="Tanifuji G."/>
            <person name="Burki F."/>
            <person name="Gruber A."/>
            <person name="Irimia M."/>
            <person name="Maruyama S."/>
            <person name="Arias M.C."/>
            <person name="Ball S.G."/>
            <person name="Gile G.H."/>
            <person name="Hirakawa Y."/>
            <person name="Hopkins J.F."/>
            <person name="Kuo A."/>
            <person name="Rensing S.A."/>
            <person name="Schmutz J."/>
            <person name="Symeonidi A."/>
            <person name="Elias M."/>
            <person name="Eveleigh R.J."/>
            <person name="Herman E.K."/>
            <person name="Klute M.J."/>
            <person name="Nakayama T."/>
            <person name="Obornik M."/>
            <person name="Reyes-Prieto A."/>
            <person name="Armbrust E.V."/>
            <person name="Aves S.J."/>
            <person name="Beiko R.G."/>
            <person name="Coutinho P."/>
            <person name="Dacks J.B."/>
            <person name="Durnford D.G."/>
            <person name="Fast N.M."/>
            <person name="Green B.R."/>
            <person name="Grisdale C.J."/>
            <person name="Hempel F."/>
            <person name="Henrissat B."/>
            <person name="Hoppner M.P."/>
            <person name="Ishida K."/>
            <person name="Kim E."/>
            <person name="Koreny L."/>
            <person name="Kroth P.G."/>
            <person name="Liu Y."/>
            <person name="Malik S.B."/>
            <person name="Maier U.G."/>
            <person name="McRose D."/>
            <person name="Mock T."/>
            <person name="Neilson J.A."/>
            <person name="Onodera N.T."/>
            <person name="Poole A.M."/>
            <person name="Pritham E.J."/>
            <person name="Richards T.A."/>
            <person name="Rocap G."/>
            <person name="Roy S.W."/>
            <person name="Sarai C."/>
            <person name="Schaack S."/>
            <person name="Shirato S."/>
            <person name="Slamovits C.H."/>
            <person name="Spencer D.F."/>
            <person name="Suzuki S."/>
            <person name="Worden A.Z."/>
            <person name="Zauner S."/>
            <person name="Barry K."/>
            <person name="Bell C."/>
            <person name="Bharti A.K."/>
            <person name="Crow J.A."/>
            <person name="Grimwood J."/>
            <person name="Kramer R."/>
            <person name="Lindquist E."/>
            <person name="Lucas S."/>
            <person name="Salamov A."/>
            <person name="McFadden G.I."/>
            <person name="Lane C.E."/>
            <person name="Keeling P.J."/>
            <person name="Gray M.W."/>
            <person name="Grigoriev I.V."/>
            <person name="Archibald J.M."/>
        </authorList>
    </citation>
    <scope>NUCLEOTIDE SEQUENCE</scope>
    <source>
        <strain evidence="6 8">CCMP2712</strain>
    </source>
</reference>
<evidence type="ECO:0000256" key="2">
    <source>
        <dbReference type="ARBA" id="ARBA00022692"/>
    </source>
</evidence>
<evidence type="ECO:0000256" key="4">
    <source>
        <dbReference type="ARBA" id="ARBA00023136"/>
    </source>
</evidence>
<dbReference type="GO" id="GO:0016746">
    <property type="term" value="F:acyltransferase activity"/>
    <property type="evidence" value="ECO:0007669"/>
    <property type="project" value="TreeGrafter"/>
</dbReference>
<organism evidence="6">
    <name type="scientific">Guillardia theta (strain CCMP2712)</name>
    <name type="common">Cryptophyte</name>
    <dbReference type="NCBI Taxonomy" id="905079"/>
    <lineage>
        <taxon>Eukaryota</taxon>
        <taxon>Cryptophyceae</taxon>
        <taxon>Pyrenomonadales</taxon>
        <taxon>Geminigeraceae</taxon>
        <taxon>Guillardia</taxon>
    </lineage>
</organism>
<dbReference type="EMBL" id="JH993060">
    <property type="protein sequence ID" value="EKX37363.1"/>
    <property type="molecule type" value="Genomic_DNA"/>
</dbReference>
<comment type="subcellular location">
    <subcellularLocation>
        <location evidence="1">Membrane</location>
        <topology evidence="1">Multi-pass membrane protein</topology>
    </subcellularLocation>
</comment>
<sequence length="120" mass="14267">CVCNNYTFVGFWRSWHRSLHMWVLRYMYHPMGGHSRRLLIVWPIFIFIGLWHDLEWTWLAWALFNCAFMTFEVTDLLICSSSSSSLTFRSLLGKWLVLLAIVLNIYLLILSNLAILYGFQ</sequence>
<dbReference type="AlphaFoldDB" id="L1IM63"/>
<dbReference type="HOGENOM" id="CLU_2055871_0_0_1"/>
<evidence type="ECO:0000256" key="3">
    <source>
        <dbReference type="ARBA" id="ARBA00022989"/>
    </source>
</evidence>
<keyword evidence="8" id="KW-1185">Reference proteome</keyword>
<dbReference type="Proteomes" id="UP000011087">
    <property type="component" value="Unassembled WGS sequence"/>
</dbReference>
<evidence type="ECO:0000313" key="8">
    <source>
        <dbReference type="Proteomes" id="UP000011087"/>
    </source>
</evidence>
<dbReference type="GO" id="GO:0016020">
    <property type="term" value="C:membrane"/>
    <property type="evidence" value="ECO:0007669"/>
    <property type="project" value="UniProtKB-SubCell"/>
</dbReference>
<dbReference type="EnsemblProtists" id="EKX37363">
    <property type="protein sequence ID" value="EKX37363"/>
    <property type="gene ID" value="GUITHDRAFT_51190"/>
</dbReference>
<dbReference type="eggNOG" id="KOG3860">
    <property type="taxonomic scope" value="Eukaryota"/>
</dbReference>
<keyword evidence="4 5" id="KW-0472">Membrane</keyword>
<dbReference type="RefSeq" id="XP_005824343.1">
    <property type="nucleotide sequence ID" value="XM_005824286.1"/>
</dbReference>
<reference evidence="8" key="2">
    <citation type="submission" date="2012-11" db="EMBL/GenBank/DDBJ databases">
        <authorList>
            <person name="Kuo A."/>
            <person name="Curtis B.A."/>
            <person name="Tanifuji G."/>
            <person name="Burki F."/>
            <person name="Gruber A."/>
            <person name="Irimia M."/>
            <person name="Maruyama S."/>
            <person name="Arias M.C."/>
            <person name="Ball S.G."/>
            <person name="Gile G.H."/>
            <person name="Hirakawa Y."/>
            <person name="Hopkins J.F."/>
            <person name="Rensing S.A."/>
            <person name="Schmutz J."/>
            <person name="Symeonidi A."/>
            <person name="Elias M."/>
            <person name="Eveleigh R.J."/>
            <person name="Herman E.K."/>
            <person name="Klute M.J."/>
            <person name="Nakayama T."/>
            <person name="Obornik M."/>
            <person name="Reyes-Prieto A."/>
            <person name="Armbrust E.V."/>
            <person name="Aves S.J."/>
            <person name="Beiko R.G."/>
            <person name="Coutinho P."/>
            <person name="Dacks J.B."/>
            <person name="Durnford D.G."/>
            <person name="Fast N.M."/>
            <person name="Green B.R."/>
            <person name="Grisdale C."/>
            <person name="Hempe F."/>
            <person name="Henrissat B."/>
            <person name="Hoppner M.P."/>
            <person name="Ishida K.-I."/>
            <person name="Kim E."/>
            <person name="Koreny L."/>
            <person name="Kroth P.G."/>
            <person name="Liu Y."/>
            <person name="Malik S.-B."/>
            <person name="Maier U.G."/>
            <person name="McRose D."/>
            <person name="Mock T."/>
            <person name="Neilson J.A."/>
            <person name="Onodera N.T."/>
            <person name="Poole A.M."/>
            <person name="Pritham E.J."/>
            <person name="Richards T.A."/>
            <person name="Rocap G."/>
            <person name="Roy S.W."/>
            <person name="Sarai C."/>
            <person name="Schaack S."/>
            <person name="Shirato S."/>
            <person name="Slamovits C.H."/>
            <person name="Spencer D.F."/>
            <person name="Suzuki S."/>
            <person name="Worden A.Z."/>
            <person name="Zauner S."/>
            <person name="Barry K."/>
            <person name="Bell C."/>
            <person name="Bharti A.K."/>
            <person name="Crow J.A."/>
            <person name="Grimwood J."/>
            <person name="Kramer R."/>
            <person name="Lindquist E."/>
            <person name="Lucas S."/>
            <person name="Salamov A."/>
            <person name="McFadden G.I."/>
            <person name="Lane C.E."/>
            <person name="Keeling P.J."/>
            <person name="Gray M.W."/>
            <person name="Grigoriev I.V."/>
            <person name="Archibald J.M."/>
        </authorList>
    </citation>
    <scope>NUCLEOTIDE SEQUENCE</scope>
    <source>
        <strain evidence="8">CCMP2712</strain>
    </source>
</reference>
<proteinExistence type="predicted"/>
<keyword evidence="2 5" id="KW-0812">Transmembrane</keyword>
<name>L1IM63_GUITC</name>
<reference evidence="7" key="3">
    <citation type="submission" date="2016-03" db="UniProtKB">
        <authorList>
            <consortium name="EnsemblProtists"/>
        </authorList>
    </citation>
    <scope>IDENTIFICATION</scope>
</reference>
<accession>L1IM63</accession>
<dbReference type="PANTHER" id="PTHR13285:SF18">
    <property type="entry name" value="PROTEIN-CYSTEINE N-PALMITOYLTRANSFERASE RASP"/>
    <property type="match status" value="1"/>
</dbReference>
<dbReference type="Pfam" id="PF03062">
    <property type="entry name" value="MBOAT"/>
    <property type="match status" value="1"/>
</dbReference>
<evidence type="ECO:0000313" key="6">
    <source>
        <dbReference type="EMBL" id="EKX37363.1"/>
    </source>
</evidence>